<keyword evidence="1" id="KW-0732">Signal</keyword>
<evidence type="ECO:0000313" key="3">
    <source>
        <dbReference type="Proteomes" id="UP000714275"/>
    </source>
</evidence>
<keyword evidence="3" id="KW-1185">Reference proteome</keyword>
<name>A0A9P7A750_9AGAM</name>
<comment type="caution">
    <text evidence="2">The sequence shown here is derived from an EMBL/GenBank/DDBJ whole genome shotgun (WGS) entry which is preliminary data.</text>
</comment>
<feature type="signal peptide" evidence="1">
    <location>
        <begin position="1"/>
        <end position="21"/>
    </location>
</feature>
<sequence length="71" mass="7823">MVCWLGRLVAVSLFPVVHVGCQSLHRWCYCDNTVSSKSQSTLSISHSPKSSQTAPTLVLGIQTWCQVLMSE</sequence>
<feature type="chain" id="PRO_5040464402" description="Secreted protein" evidence="1">
    <location>
        <begin position="22"/>
        <end position="71"/>
    </location>
</feature>
<organism evidence="2 3">
    <name type="scientific">Suillus placidus</name>
    <dbReference type="NCBI Taxonomy" id="48579"/>
    <lineage>
        <taxon>Eukaryota</taxon>
        <taxon>Fungi</taxon>
        <taxon>Dikarya</taxon>
        <taxon>Basidiomycota</taxon>
        <taxon>Agaricomycotina</taxon>
        <taxon>Agaricomycetes</taxon>
        <taxon>Agaricomycetidae</taxon>
        <taxon>Boletales</taxon>
        <taxon>Suillineae</taxon>
        <taxon>Suillaceae</taxon>
        <taxon>Suillus</taxon>
    </lineage>
</organism>
<dbReference type="AlphaFoldDB" id="A0A9P7A750"/>
<proteinExistence type="predicted"/>
<evidence type="ECO:0000256" key="1">
    <source>
        <dbReference type="SAM" id="SignalP"/>
    </source>
</evidence>
<gene>
    <name evidence="2" type="ORF">EV702DRAFT_1055177</name>
</gene>
<dbReference type="EMBL" id="JABBWD010000001">
    <property type="protein sequence ID" value="KAG1783724.1"/>
    <property type="molecule type" value="Genomic_DNA"/>
</dbReference>
<accession>A0A9P7A750</accession>
<evidence type="ECO:0008006" key="4">
    <source>
        <dbReference type="Google" id="ProtNLM"/>
    </source>
</evidence>
<reference evidence="2" key="1">
    <citation type="journal article" date="2020" name="New Phytol.">
        <title>Comparative genomics reveals dynamic genome evolution in host specialist ectomycorrhizal fungi.</title>
        <authorList>
            <person name="Lofgren L.A."/>
            <person name="Nguyen N.H."/>
            <person name="Vilgalys R."/>
            <person name="Ruytinx J."/>
            <person name="Liao H.L."/>
            <person name="Branco S."/>
            <person name="Kuo A."/>
            <person name="LaButti K."/>
            <person name="Lipzen A."/>
            <person name="Andreopoulos W."/>
            <person name="Pangilinan J."/>
            <person name="Riley R."/>
            <person name="Hundley H."/>
            <person name="Na H."/>
            <person name="Barry K."/>
            <person name="Grigoriev I.V."/>
            <person name="Stajich J.E."/>
            <person name="Kennedy P.G."/>
        </authorList>
    </citation>
    <scope>NUCLEOTIDE SEQUENCE</scope>
    <source>
        <strain evidence="2">DOB743</strain>
    </source>
</reference>
<evidence type="ECO:0000313" key="2">
    <source>
        <dbReference type="EMBL" id="KAG1783724.1"/>
    </source>
</evidence>
<protein>
    <recommendedName>
        <fullName evidence="4">Secreted protein</fullName>
    </recommendedName>
</protein>
<dbReference type="Proteomes" id="UP000714275">
    <property type="component" value="Unassembled WGS sequence"/>
</dbReference>